<evidence type="ECO:0000256" key="1">
    <source>
        <dbReference type="ARBA" id="ARBA00004496"/>
    </source>
</evidence>
<dbReference type="CDD" id="cd07153">
    <property type="entry name" value="Fur_like"/>
    <property type="match status" value="1"/>
</dbReference>
<comment type="similarity">
    <text evidence="2 11">Belongs to the Fur family.</text>
</comment>
<evidence type="ECO:0000256" key="3">
    <source>
        <dbReference type="ARBA" id="ARBA00020910"/>
    </source>
</evidence>
<dbReference type="GO" id="GO:0000976">
    <property type="term" value="F:transcription cis-regulatory region binding"/>
    <property type="evidence" value="ECO:0007669"/>
    <property type="project" value="TreeGrafter"/>
</dbReference>
<proteinExistence type="inferred from homology"/>
<name>M9R4D5_9RHOB</name>
<keyword evidence="7 11" id="KW-0862">Zinc</keyword>
<protein>
    <recommendedName>
        <fullName evidence="3 11">Ferric uptake regulation protein</fullName>
    </recommendedName>
</protein>
<dbReference type="RefSeq" id="WP_015499114.1">
    <property type="nucleotide sequence ID" value="NC_020911.1"/>
</dbReference>
<dbReference type="HOGENOM" id="CLU_096072_1_2_5"/>
<dbReference type="GO" id="GO:1900376">
    <property type="term" value="P:regulation of secondary metabolite biosynthetic process"/>
    <property type="evidence" value="ECO:0007669"/>
    <property type="project" value="TreeGrafter"/>
</dbReference>
<sequence>MNYDDDMAAHLSVHGVRPTRQRLAIANVLFKDGGRHIDATCLYVELGASATKVSLATVYNVLKAFDKAGLVRRVALGGERVLYDTDTSNHHHFFVVSEDRVIDIKASNADGTSPTIPDGYRISRVETVIHLVQDDARVFAAGTLLGNA</sequence>
<dbReference type="PANTHER" id="PTHR33202:SF7">
    <property type="entry name" value="FERRIC UPTAKE REGULATION PROTEIN"/>
    <property type="match status" value="1"/>
</dbReference>
<reference evidence="12 13" key="1">
    <citation type="journal article" date="2013" name="PLoS ONE">
        <title>Poles Apart: Arctic and Antarctic Octadecabacter strains Share High Genome Plasticity and a New Type of Xanthorhodopsin.</title>
        <authorList>
            <person name="Vollmers J."/>
            <person name="Voget S."/>
            <person name="Dietrich S."/>
            <person name="Gollnow K."/>
            <person name="Smits M."/>
            <person name="Meyer K."/>
            <person name="Brinkhoff T."/>
            <person name="Simon M."/>
            <person name="Daniel R."/>
        </authorList>
    </citation>
    <scope>NUCLEOTIDE SEQUENCE [LARGE SCALE GENOMIC DNA]</scope>
    <source>
        <strain evidence="12 13">307</strain>
    </source>
</reference>
<dbReference type="eggNOG" id="COG0735">
    <property type="taxonomic scope" value="Bacteria"/>
</dbReference>
<dbReference type="GO" id="GO:0008270">
    <property type="term" value="F:zinc ion binding"/>
    <property type="evidence" value="ECO:0007669"/>
    <property type="project" value="TreeGrafter"/>
</dbReference>
<keyword evidence="8 11" id="KW-0805">Transcription regulation</keyword>
<evidence type="ECO:0000256" key="11">
    <source>
        <dbReference type="RuleBase" id="RU364037"/>
    </source>
</evidence>
<keyword evidence="13" id="KW-1185">Reference proteome</keyword>
<evidence type="ECO:0000313" key="13">
    <source>
        <dbReference type="Proteomes" id="UP000005307"/>
    </source>
</evidence>
<dbReference type="Pfam" id="PF01475">
    <property type="entry name" value="FUR"/>
    <property type="match status" value="1"/>
</dbReference>
<evidence type="ECO:0000256" key="10">
    <source>
        <dbReference type="ARBA" id="ARBA00023163"/>
    </source>
</evidence>
<keyword evidence="9 11" id="KW-0238">DNA-binding</keyword>
<keyword evidence="6 11" id="KW-0479">Metal-binding</keyword>
<dbReference type="AlphaFoldDB" id="M9R4D5"/>
<dbReference type="STRING" id="391626.OAN307_c13980"/>
<evidence type="ECO:0000256" key="8">
    <source>
        <dbReference type="ARBA" id="ARBA00023015"/>
    </source>
</evidence>
<comment type="subcellular location">
    <subcellularLocation>
        <location evidence="1 11">Cytoplasm</location>
    </subcellularLocation>
</comment>
<dbReference type="InterPro" id="IPR036390">
    <property type="entry name" value="WH_DNA-bd_sf"/>
</dbReference>
<dbReference type="InterPro" id="IPR036388">
    <property type="entry name" value="WH-like_DNA-bd_sf"/>
</dbReference>
<dbReference type="GO" id="GO:0005737">
    <property type="term" value="C:cytoplasm"/>
    <property type="evidence" value="ECO:0007669"/>
    <property type="project" value="UniProtKB-SubCell"/>
</dbReference>
<evidence type="ECO:0000313" key="12">
    <source>
        <dbReference type="EMBL" id="AGI67077.1"/>
    </source>
</evidence>
<dbReference type="PANTHER" id="PTHR33202">
    <property type="entry name" value="ZINC UPTAKE REGULATION PROTEIN"/>
    <property type="match status" value="1"/>
</dbReference>
<dbReference type="GO" id="GO:0045892">
    <property type="term" value="P:negative regulation of DNA-templated transcription"/>
    <property type="evidence" value="ECO:0007669"/>
    <property type="project" value="TreeGrafter"/>
</dbReference>
<keyword evidence="5 11" id="KW-0678">Repressor</keyword>
<dbReference type="KEGG" id="oat:OAN307_c13980"/>
<comment type="subunit">
    <text evidence="11">Homodimer.</text>
</comment>
<keyword evidence="10 11" id="KW-0804">Transcription</keyword>
<dbReference type="GO" id="GO:0003700">
    <property type="term" value="F:DNA-binding transcription factor activity"/>
    <property type="evidence" value="ECO:0007669"/>
    <property type="project" value="UniProtKB-UniRule"/>
</dbReference>
<dbReference type="EMBL" id="CP003740">
    <property type="protein sequence ID" value="AGI67077.1"/>
    <property type="molecule type" value="Genomic_DNA"/>
</dbReference>
<keyword evidence="4 11" id="KW-0963">Cytoplasm</keyword>
<evidence type="ECO:0000256" key="2">
    <source>
        <dbReference type="ARBA" id="ARBA00007957"/>
    </source>
</evidence>
<dbReference type="SUPFAM" id="SSF46785">
    <property type="entry name" value="Winged helix' DNA-binding domain"/>
    <property type="match status" value="1"/>
</dbReference>
<gene>
    <name evidence="11" type="primary">fur</name>
    <name evidence="12" type="ORF">OAN307_c13980</name>
</gene>
<evidence type="ECO:0000256" key="6">
    <source>
        <dbReference type="ARBA" id="ARBA00022723"/>
    </source>
</evidence>
<dbReference type="Proteomes" id="UP000005307">
    <property type="component" value="Chromosome"/>
</dbReference>
<accession>M9R4D5</accession>
<dbReference type="Gene3D" id="1.10.10.10">
    <property type="entry name" value="Winged helix-like DNA-binding domain superfamily/Winged helix DNA-binding domain"/>
    <property type="match status" value="1"/>
</dbReference>
<evidence type="ECO:0000256" key="7">
    <source>
        <dbReference type="ARBA" id="ARBA00022833"/>
    </source>
</evidence>
<organism evidence="12 13">
    <name type="scientific">Octadecabacter antarcticus 307</name>
    <dbReference type="NCBI Taxonomy" id="391626"/>
    <lineage>
        <taxon>Bacteria</taxon>
        <taxon>Pseudomonadati</taxon>
        <taxon>Pseudomonadota</taxon>
        <taxon>Alphaproteobacteria</taxon>
        <taxon>Rhodobacterales</taxon>
        <taxon>Roseobacteraceae</taxon>
        <taxon>Octadecabacter</taxon>
    </lineage>
</organism>
<dbReference type="InterPro" id="IPR002481">
    <property type="entry name" value="FUR"/>
</dbReference>
<dbReference type="FunFam" id="1.10.10.10:FF:000007">
    <property type="entry name" value="Ferric uptake regulation protein"/>
    <property type="match status" value="1"/>
</dbReference>
<evidence type="ECO:0000256" key="4">
    <source>
        <dbReference type="ARBA" id="ARBA00022490"/>
    </source>
</evidence>
<evidence type="ECO:0000256" key="5">
    <source>
        <dbReference type="ARBA" id="ARBA00022491"/>
    </source>
</evidence>
<keyword evidence="11" id="KW-0408">Iron</keyword>
<evidence type="ECO:0000256" key="9">
    <source>
        <dbReference type="ARBA" id="ARBA00023125"/>
    </source>
</evidence>